<name>A0A1H6BWV3_9RHOB</name>
<keyword evidence="3" id="KW-1185">Reference proteome</keyword>
<feature type="chain" id="PRO_5009294323" evidence="1">
    <location>
        <begin position="26"/>
        <end position="506"/>
    </location>
</feature>
<dbReference type="InterPro" id="IPR011990">
    <property type="entry name" value="TPR-like_helical_dom_sf"/>
</dbReference>
<dbReference type="InterPro" id="IPR006597">
    <property type="entry name" value="Sel1-like"/>
</dbReference>
<proteinExistence type="predicted"/>
<feature type="signal peptide" evidence="1">
    <location>
        <begin position="1"/>
        <end position="25"/>
    </location>
</feature>
<dbReference type="InterPro" id="IPR050767">
    <property type="entry name" value="Sel1_AlgK"/>
</dbReference>
<dbReference type="PANTHER" id="PTHR11102:SF147">
    <property type="entry name" value="SEL1L ADAPTOR SUBUNIT OF ERAD E3 UBIQUITIN LIGASE"/>
    <property type="match status" value="1"/>
</dbReference>
<reference evidence="2 3" key="1">
    <citation type="submission" date="2016-10" db="EMBL/GenBank/DDBJ databases">
        <authorList>
            <person name="de Groot N.N."/>
        </authorList>
    </citation>
    <scope>NUCLEOTIDE SEQUENCE [LARGE SCALE GENOMIC DNA]</scope>
    <source>
        <strain evidence="2 3">DSM 26915</strain>
    </source>
</reference>
<evidence type="ECO:0000313" key="2">
    <source>
        <dbReference type="EMBL" id="SEG64935.1"/>
    </source>
</evidence>
<organism evidence="2 3">
    <name type="scientific">Thalassococcus halodurans</name>
    <dbReference type="NCBI Taxonomy" id="373675"/>
    <lineage>
        <taxon>Bacteria</taxon>
        <taxon>Pseudomonadati</taxon>
        <taxon>Pseudomonadota</taxon>
        <taxon>Alphaproteobacteria</taxon>
        <taxon>Rhodobacterales</taxon>
        <taxon>Roseobacteraceae</taxon>
        <taxon>Thalassococcus</taxon>
    </lineage>
</organism>
<dbReference type="AlphaFoldDB" id="A0A1H6BWV3"/>
<dbReference type="OrthoDB" id="7832844at2"/>
<evidence type="ECO:0000256" key="1">
    <source>
        <dbReference type="SAM" id="SignalP"/>
    </source>
</evidence>
<accession>A0A1H6BWV3</accession>
<dbReference type="Proteomes" id="UP000236752">
    <property type="component" value="Unassembled WGS sequence"/>
</dbReference>
<dbReference type="Pfam" id="PF08238">
    <property type="entry name" value="Sel1"/>
    <property type="match status" value="3"/>
</dbReference>
<dbReference type="SUPFAM" id="SSF47090">
    <property type="entry name" value="PGBD-like"/>
    <property type="match status" value="1"/>
</dbReference>
<dbReference type="InterPro" id="IPR036365">
    <property type="entry name" value="PGBD-like_sf"/>
</dbReference>
<protein>
    <submittedName>
        <fullName evidence="2">TPR repeat</fullName>
    </submittedName>
</protein>
<dbReference type="GO" id="GO:0036503">
    <property type="term" value="P:ERAD pathway"/>
    <property type="evidence" value="ECO:0007669"/>
    <property type="project" value="TreeGrafter"/>
</dbReference>
<gene>
    <name evidence="2" type="ORF">SAMN04488045_3824</name>
</gene>
<dbReference type="Gene3D" id="1.25.40.10">
    <property type="entry name" value="Tetratricopeptide repeat domain"/>
    <property type="match status" value="2"/>
</dbReference>
<dbReference type="EMBL" id="FNUZ01000010">
    <property type="protein sequence ID" value="SEG64935.1"/>
    <property type="molecule type" value="Genomic_DNA"/>
</dbReference>
<dbReference type="RefSeq" id="WP_146064565.1">
    <property type="nucleotide sequence ID" value="NZ_FNUZ01000010.1"/>
</dbReference>
<sequence>MNLRKTFKFVVLLIAVLNSYSSSEAQTISVEIELDDAYSQVRKARLAVETPSEMADVIASYQALADQGHALSAYRLARIYRFAILVEKDLGKAVEYYQKSVELGRAESLGELGIALLYAGRSEEAYAAFEKADEAGVTGSHELARARANVRGDFGDISDQQDGMAELEALWADGDQRAGSTLAQAHYYGWSGQVDHEKSLAIFRQLADQGDAYALDRIAVFYRYGYVVERDYAQAMNYYQQAVDAGREKSMFGLADVQVRLNRGSAALRTLQKASEAGLEDAGLEIAVGHINRDFGYSTDVQKGVSALLSGIEEDKIDYKIAAVELLAEGRRFSTDVPALVAALEAEADQGNASAAGALIQLTREKPGLVENAWRKRQDYLEAYSEILSDRTRATETVYLTLDSKRPREVGPALSDLLAGYQDDAFRYGFQRVFWEDKNAYTYLLQEKLKDLGLYKGNVNGLMTKNTVRAVLSFCRRVEIYDECIHGPMRSGAMRKIVDALVPAGA</sequence>
<dbReference type="PANTHER" id="PTHR11102">
    <property type="entry name" value="SEL-1-LIKE PROTEIN"/>
    <property type="match status" value="1"/>
</dbReference>
<dbReference type="SMART" id="SM00671">
    <property type="entry name" value="SEL1"/>
    <property type="match status" value="3"/>
</dbReference>
<keyword evidence="1" id="KW-0732">Signal</keyword>
<evidence type="ECO:0000313" key="3">
    <source>
        <dbReference type="Proteomes" id="UP000236752"/>
    </source>
</evidence>
<dbReference type="SUPFAM" id="SSF81901">
    <property type="entry name" value="HCP-like"/>
    <property type="match status" value="2"/>
</dbReference>